<reference evidence="7 10" key="2">
    <citation type="submission" date="2018-02" db="EMBL/GenBank/DDBJ databases">
        <authorList>
            <person name="Skraban J."/>
            <person name="Trcek J."/>
        </authorList>
    </citation>
    <scope>NUCLEOTIDE SEQUENCE [LARGE SCALE GENOMIC DNA]</scope>
    <source>
        <strain evidence="7 10">AV446</strain>
    </source>
</reference>
<dbReference type="FunFam" id="2.40.420.20:FF:000001">
    <property type="entry name" value="Efflux RND transporter periplasmic adaptor subunit"/>
    <property type="match status" value="1"/>
</dbReference>
<dbReference type="EMBL" id="NOXG01000008">
    <property type="protein sequence ID" value="PYD75520.1"/>
    <property type="molecule type" value="Genomic_DNA"/>
</dbReference>
<dbReference type="GO" id="GO:0005886">
    <property type="term" value="C:plasma membrane"/>
    <property type="evidence" value="ECO:0007669"/>
    <property type="project" value="UniProtKB-SubCell"/>
</dbReference>
<dbReference type="InterPro" id="IPR006143">
    <property type="entry name" value="RND_pump_MFP"/>
</dbReference>
<dbReference type="Gene3D" id="1.10.287.470">
    <property type="entry name" value="Helix hairpin bin"/>
    <property type="match status" value="1"/>
</dbReference>
<comment type="subcellular location">
    <subcellularLocation>
        <location evidence="1">Cell envelope</location>
    </subcellularLocation>
</comment>
<dbReference type="Pfam" id="PF25876">
    <property type="entry name" value="HH_MFP_RND"/>
    <property type="match status" value="1"/>
</dbReference>
<comment type="caution">
    <text evidence="8">The sequence shown here is derived from an EMBL/GenBank/DDBJ whole genome shotgun (WGS) entry which is preliminary data.</text>
</comment>
<feature type="domain" description="Multidrug resistance protein MdtA-like C-terminal permuted SH3" evidence="6">
    <location>
        <begin position="315"/>
        <end position="376"/>
    </location>
</feature>
<evidence type="ECO:0000259" key="6">
    <source>
        <dbReference type="Pfam" id="PF25967"/>
    </source>
</evidence>
<reference evidence="8 9" key="1">
    <citation type="submission" date="2017-07" db="EMBL/GenBank/DDBJ databases">
        <title>A draft genome sequence of Komagataeibacter sp. T5K1.</title>
        <authorList>
            <person name="Skraban J."/>
            <person name="Cleenwerck I."/>
            <person name="Vandamme P."/>
            <person name="Trcek J."/>
        </authorList>
    </citation>
    <scope>NUCLEOTIDE SEQUENCE [LARGE SCALE GENOMIC DNA]</scope>
    <source>
        <strain evidence="8 9">T5K1</strain>
    </source>
</reference>
<dbReference type="GO" id="GO:0022857">
    <property type="term" value="F:transmembrane transporter activity"/>
    <property type="evidence" value="ECO:0007669"/>
    <property type="project" value="InterPro"/>
</dbReference>
<dbReference type="RefSeq" id="WP_110530352.1">
    <property type="nucleotide sequence ID" value="NZ_JAHRDT010000001.1"/>
</dbReference>
<dbReference type="PANTHER" id="PTHR30158:SF3">
    <property type="entry name" value="MULTIDRUG EFFLUX PUMP SUBUNIT ACRA-RELATED"/>
    <property type="match status" value="1"/>
</dbReference>
<evidence type="ECO:0000259" key="4">
    <source>
        <dbReference type="Pfam" id="PF25917"/>
    </source>
</evidence>
<dbReference type="Pfam" id="PF25944">
    <property type="entry name" value="Beta-barrel_RND"/>
    <property type="match status" value="1"/>
</dbReference>
<dbReference type="Proteomes" id="UP000247609">
    <property type="component" value="Unassembled WGS sequence"/>
</dbReference>
<dbReference type="Gene3D" id="2.40.420.20">
    <property type="match status" value="1"/>
</dbReference>
<accession>A0A318QA58</accession>
<dbReference type="NCBIfam" id="TIGR01730">
    <property type="entry name" value="RND_mfp"/>
    <property type="match status" value="1"/>
</dbReference>
<evidence type="ECO:0000313" key="9">
    <source>
        <dbReference type="Proteomes" id="UP000247609"/>
    </source>
</evidence>
<dbReference type="Gene3D" id="2.40.50.100">
    <property type="match status" value="1"/>
</dbReference>
<dbReference type="Gene3D" id="2.40.30.170">
    <property type="match status" value="1"/>
</dbReference>
<dbReference type="InterPro" id="IPR058625">
    <property type="entry name" value="MdtA-like_BSH"/>
</dbReference>
<proteinExistence type="inferred from homology"/>
<dbReference type="GO" id="GO:0046677">
    <property type="term" value="P:response to antibiotic"/>
    <property type="evidence" value="ECO:0007669"/>
    <property type="project" value="TreeGrafter"/>
</dbReference>
<keyword evidence="10" id="KW-1185">Reference proteome</keyword>
<feature type="domain" description="Multidrug resistance protein MdtA-like beta-barrel" evidence="5">
    <location>
        <begin position="220"/>
        <end position="310"/>
    </location>
</feature>
<dbReference type="Pfam" id="PF25967">
    <property type="entry name" value="RND-MFP_C"/>
    <property type="match status" value="1"/>
</dbReference>
<dbReference type="EMBL" id="PRCW01000039">
    <property type="protein sequence ID" value="PYD48317.1"/>
    <property type="molecule type" value="Genomic_DNA"/>
</dbReference>
<feature type="domain" description="Multidrug resistance protein MdtA-like alpha-helical hairpin" evidence="3">
    <location>
        <begin position="114"/>
        <end position="183"/>
    </location>
</feature>
<protein>
    <submittedName>
        <fullName evidence="8">Efflux transporter periplasmic adaptor subunit</fullName>
    </submittedName>
</protein>
<evidence type="ECO:0000259" key="5">
    <source>
        <dbReference type="Pfam" id="PF25944"/>
    </source>
</evidence>
<evidence type="ECO:0000256" key="1">
    <source>
        <dbReference type="ARBA" id="ARBA00004196"/>
    </source>
</evidence>
<dbReference type="PANTHER" id="PTHR30158">
    <property type="entry name" value="ACRA/E-RELATED COMPONENT OF DRUG EFFLUX TRANSPORTER"/>
    <property type="match status" value="1"/>
</dbReference>
<evidence type="ECO:0000259" key="3">
    <source>
        <dbReference type="Pfam" id="PF25876"/>
    </source>
</evidence>
<name>A0A318QA58_9PROT</name>
<comment type="similarity">
    <text evidence="2">Belongs to the membrane fusion protein (MFP) (TC 8.A.1) family.</text>
</comment>
<feature type="domain" description="Multidrug resistance protein MdtA-like barrel-sandwich hybrid" evidence="4">
    <location>
        <begin position="74"/>
        <end position="215"/>
    </location>
</feature>
<evidence type="ECO:0000313" key="7">
    <source>
        <dbReference type="EMBL" id="PYD48317.1"/>
    </source>
</evidence>
<dbReference type="InterPro" id="IPR058627">
    <property type="entry name" value="MdtA-like_C"/>
</dbReference>
<gene>
    <name evidence="7" type="ORF">C3920_05110</name>
    <name evidence="8" type="ORF">CFR71_08980</name>
</gene>
<dbReference type="SUPFAM" id="SSF111369">
    <property type="entry name" value="HlyD-like secretion proteins"/>
    <property type="match status" value="1"/>
</dbReference>
<evidence type="ECO:0000313" key="8">
    <source>
        <dbReference type="EMBL" id="PYD75520.1"/>
    </source>
</evidence>
<evidence type="ECO:0000256" key="2">
    <source>
        <dbReference type="ARBA" id="ARBA00009477"/>
    </source>
</evidence>
<dbReference type="AlphaFoldDB" id="A0A318QA58"/>
<dbReference type="InterPro" id="IPR058626">
    <property type="entry name" value="MdtA-like_b-barrel"/>
</dbReference>
<sequence length="395" mass="42549">MSWQTDCKGKVKTLKSQRYFQAIAPAAVLLALAGCDRKGAPPAPPPQQVTFVTLKAQPVEITTTLPGRTEAFEIAQVRPQVSGVIEQRLFTEGSDVTAGQQLYQIYAAPYQAAYDSAKGQLVRAQAAEMTARAKLNRYGPLVRAHAVSQQDYDDALAAEKEAQGEILTAQGQVERAAVDLGYTKMYAPITGRIGRSLLTVGALAIANQNSNVAIVTRLDPIYVDVNLPATELLRFRRELAQGRLQRNGDNTASVSIQLEDGTKYEHPGSMEFSEVNVDESTATVIVRAIMPNPDKLLLPGMYVHAQLMEGTDPKALLVPQQAVLRNSHGDPQVWVIDAANKVSLRPITVGQAIGTNWLVTDGLKGDERVVVEGLQKIHPGDTVTPLDAAAPAKAG</sequence>
<dbReference type="Pfam" id="PF25917">
    <property type="entry name" value="BSH_RND"/>
    <property type="match status" value="1"/>
</dbReference>
<organism evidence="8 9">
    <name type="scientific">Novacetimonas pomaceti</name>
    <dbReference type="NCBI Taxonomy" id="2021998"/>
    <lineage>
        <taxon>Bacteria</taxon>
        <taxon>Pseudomonadati</taxon>
        <taxon>Pseudomonadota</taxon>
        <taxon>Alphaproteobacteria</taxon>
        <taxon>Acetobacterales</taxon>
        <taxon>Acetobacteraceae</taxon>
        <taxon>Novacetimonas</taxon>
    </lineage>
</organism>
<dbReference type="InterPro" id="IPR058624">
    <property type="entry name" value="MdtA-like_HH"/>
</dbReference>
<evidence type="ECO:0000313" key="10">
    <source>
        <dbReference type="Proteomes" id="UP000248116"/>
    </source>
</evidence>
<dbReference type="Proteomes" id="UP000248116">
    <property type="component" value="Unassembled WGS sequence"/>
</dbReference>